<keyword evidence="3" id="KW-1185">Reference proteome</keyword>
<evidence type="ECO:0000256" key="1">
    <source>
        <dbReference type="SAM" id="MobiDB-lite"/>
    </source>
</evidence>
<sequence>MTGDAPGGFDDQLAGGVTFSLPARNGRNRRKSWKPERGNATRVGRVVYRYEPGPGGATTGREAGREAGNDPGARMVDSIRTWIGRCPPDSPRGGFGEAEPTG</sequence>
<dbReference type="EMBL" id="BAABGU010000049">
    <property type="protein sequence ID" value="GAA4579455.1"/>
    <property type="molecule type" value="Genomic_DNA"/>
</dbReference>
<evidence type="ECO:0000313" key="2">
    <source>
        <dbReference type="EMBL" id="GAA4579455.1"/>
    </source>
</evidence>
<dbReference type="Proteomes" id="UP001500307">
    <property type="component" value="Unassembled WGS sequence"/>
</dbReference>
<comment type="caution">
    <text evidence="2">The sequence shown here is derived from an EMBL/GenBank/DDBJ whole genome shotgun (WGS) entry which is preliminary data.</text>
</comment>
<protein>
    <submittedName>
        <fullName evidence="2">Uncharacterized protein</fullName>
    </submittedName>
</protein>
<organism evidence="2 3">
    <name type="scientific">Micromonospora coerulea</name>
    <dbReference type="NCBI Taxonomy" id="47856"/>
    <lineage>
        <taxon>Bacteria</taxon>
        <taxon>Bacillati</taxon>
        <taxon>Actinomycetota</taxon>
        <taxon>Actinomycetes</taxon>
        <taxon>Micromonosporales</taxon>
        <taxon>Micromonosporaceae</taxon>
        <taxon>Micromonospora</taxon>
    </lineage>
</organism>
<gene>
    <name evidence="2" type="ORF">GCM10023176_57220</name>
</gene>
<reference evidence="3" key="1">
    <citation type="journal article" date="2019" name="Int. J. Syst. Evol. Microbiol.">
        <title>The Global Catalogue of Microorganisms (GCM) 10K type strain sequencing project: providing services to taxonomists for standard genome sequencing and annotation.</title>
        <authorList>
            <consortium name="The Broad Institute Genomics Platform"/>
            <consortium name="The Broad Institute Genome Sequencing Center for Infectious Disease"/>
            <person name="Wu L."/>
            <person name="Ma J."/>
        </authorList>
    </citation>
    <scope>NUCLEOTIDE SEQUENCE [LARGE SCALE GENOMIC DNA]</scope>
    <source>
        <strain evidence="3">JCM 3175</strain>
    </source>
</reference>
<feature type="region of interest" description="Disordered" evidence="1">
    <location>
        <begin position="1"/>
        <end position="73"/>
    </location>
</feature>
<name>A0ABP8T4D2_9ACTN</name>
<proteinExistence type="predicted"/>
<accession>A0ABP8T4D2</accession>
<evidence type="ECO:0000313" key="3">
    <source>
        <dbReference type="Proteomes" id="UP001500307"/>
    </source>
</evidence>